<dbReference type="Gene3D" id="1.25.40.20">
    <property type="entry name" value="Ankyrin repeat-containing domain"/>
    <property type="match status" value="2"/>
</dbReference>
<evidence type="ECO:0000313" key="6">
    <source>
        <dbReference type="Proteomes" id="UP001174997"/>
    </source>
</evidence>
<dbReference type="Pfam" id="PF12796">
    <property type="entry name" value="Ank_2"/>
    <property type="match status" value="2"/>
</dbReference>
<dbReference type="Proteomes" id="UP001174997">
    <property type="component" value="Unassembled WGS sequence"/>
</dbReference>
<evidence type="ECO:0000256" key="1">
    <source>
        <dbReference type="ARBA" id="ARBA00022737"/>
    </source>
</evidence>
<dbReference type="InterPro" id="IPR036770">
    <property type="entry name" value="Ankyrin_rpt-contain_sf"/>
</dbReference>
<evidence type="ECO:0000313" key="5">
    <source>
        <dbReference type="EMBL" id="KAK0667533.1"/>
    </source>
</evidence>
<gene>
    <name evidence="5" type="ORF">QBC41DRAFT_137213</name>
</gene>
<feature type="repeat" description="ANK" evidence="3">
    <location>
        <begin position="646"/>
        <end position="678"/>
    </location>
</feature>
<keyword evidence="1" id="KW-0677">Repeat</keyword>
<evidence type="ECO:0000256" key="2">
    <source>
        <dbReference type="ARBA" id="ARBA00023043"/>
    </source>
</evidence>
<proteinExistence type="predicted"/>
<dbReference type="SUPFAM" id="SSF48403">
    <property type="entry name" value="Ankyrin repeat"/>
    <property type="match status" value="1"/>
</dbReference>
<sequence length="913" mass="102971">MEVVAAVGSFVAIGQALSAVPKIIDALRSIPEAKNELAFLLNELETLRVTTARVDRLGRLFGADPVTSSKPKDGSSSLTADDEALLNTAAAELRAILSELQGLHDSCVRGTDVKRVKWAWKRQKVAPLFKRTRAVRENLQFVISAISIERLEKQHHEQKHMWLEIHSVSFKHTSSIAPSQKALPPTSTLLPETTTDGAQRSPSTETLGDVLTAQGVPEEDVNATAILPTAETTVAHISQILSEKDTQDSLISVSVRAAGQCTRDCNCRCHTSRKQARFFSWLRPAIGSFMLDYDISAVTKPWKCDRLGCQRSGSSTSFEYNFPSWLFEYYRGFRISIGSMAGYGAYLRLSVPRRAPYDLDIRCFLEGRIAFNRLEIHSEAGALYYPTDILLAGTTIMACATIMAEDLELQVLINYWERLLPTTGLKQCDRDLIRLKIRHESPATTRRGLLEKILFLSGESDEFASRPLHDAIESTDDIEPLVLEHRYAIDMLDSTGRAPLHVALALHSHNAIKALIRGGANVNIQDSAGDTSLHCAAFVNCKQCVELLLDANCEVGICDNFGDLAIHDAVLPGRFDKEWNETEEILKMILRKHPWLANARTLDWCRHTPLMLFAGFSRVEAPVTNSILSFLLQDSFQVDLEAVDSFGRTAALLALKDGNLACLQFLVEAGARLDVVCHYGNILHLAGQYCNASTIQYLRSQKVEVNWVQRANSNSWTPWEVFRYTMVCPHSELVKWCLRRPSLADAHAFALLYSEVRDRGLEKEIGFLKEIMEAISRKDGETARRRLQPLMDWDEKMGWTADYETYRVVGNQIKEEMWDAATEAVQENLDLCWEHIWTSPWKYESGFDEHPDQEDYSEARKQFDDLLVERYGDKAILWYEKETAEEETGIAEEWHEAQEDVADTDEELESDEE</sequence>
<dbReference type="PROSITE" id="PS50088">
    <property type="entry name" value="ANK_REPEAT"/>
    <property type="match status" value="3"/>
</dbReference>
<feature type="compositionally biased region" description="Low complexity" evidence="4">
    <location>
        <begin position="183"/>
        <end position="195"/>
    </location>
</feature>
<protein>
    <recommendedName>
        <fullName evidence="7">Fungal N-terminal domain-containing protein</fullName>
    </recommendedName>
</protein>
<dbReference type="InterPro" id="IPR002110">
    <property type="entry name" value="Ankyrin_rpt"/>
</dbReference>
<accession>A0AA39ZAX2</accession>
<feature type="compositionally biased region" description="Acidic residues" evidence="4">
    <location>
        <begin position="899"/>
        <end position="913"/>
    </location>
</feature>
<dbReference type="AlphaFoldDB" id="A0AA39ZAX2"/>
<feature type="repeat" description="ANK" evidence="3">
    <location>
        <begin position="495"/>
        <end position="527"/>
    </location>
</feature>
<evidence type="ECO:0000256" key="4">
    <source>
        <dbReference type="SAM" id="MobiDB-lite"/>
    </source>
</evidence>
<evidence type="ECO:0008006" key="7">
    <source>
        <dbReference type="Google" id="ProtNLM"/>
    </source>
</evidence>
<comment type="caution">
    <text evidence="5">The sequence shown here is derived from an EMBL/GenBank/DDBJ whole genome shotgun (WGS) entry which is preliminary data.</text>
</comment>
<dbReference type="EMBL" id="JAULSY010000070">
    <property type="protein sequence ID" value="KAK0667533.1"/>
    <property type="molecule type" value="Genomic_DNA"/>
</dbReference>
<keyword evidence="6" id="KW-1185">Reference proteome</keyword>
<reference evidence="5" key="1">
    <citation type="submission" date="2023-06" db="EMBL/GenBank/DDBJ databases">
        <title>Genome-scale phylogeny and comparative genomics of the fungal order Sordariales.</title>
        <authorList>
            <consortium name="Lawrence Berkeley National Laboratory"/>
            <person name="Hensen N."/>
            <person name="Bonometti L."/>
            <person name="Westerberg I."/>
            <person name="Brannstrom I.O."/>
            <person name="Guillou S."/>
            <person name="Cros-Aarteil S."/>
            <person name="Calhoun S."/>
            <person name="Haridas S."/>
            <person name="Kuo A."/>
            <person name="Mondo S."/>
            <person name="Pangilinan J."/>
            <person name="Riley R."/>
            <person name="Labutti K."/>
            <person name="Andreopoulos B."/>
            <person name="Lipzen A."/>
            <person name="Chen C."/>
            <person name="Yanf M."/>
            <person name="Daum C."/>
            <person name="Ng V."/>
            <person name="Clum A."/>
            <person name="Steindorff A."/>
            <person name="Ohm R."/>
            <person name="Martin F."/>
            <person name="Silar P."/>
            <person name="Natvig D."/>
            <person name="Lalanne C."/>
            <person name="Gautier V."/>
            <person name="Ament-Velasquez S.L."/>
            <person name="Kruys A."/>
            <person name="Hutchinson M.I."/>
            <person name="Powell A.J."/>
            <person name="Barry K."/>
            <person name="Miller A.N."/>
            <person name="Grigoriev I.V."/>
            <person name="Debuchy R."/>
            <person name="Gladieux P."/>
            <person name="Thoren M.H."/>
            <person name="Johannesson H."/>
        </authorList>
    </citation>
    <scope>NUCLEOTIDE SEQUENCE</scope>
    <source>
        <strain evidence="5">CBS 307.81</strain>
    </source>
</reference>
<dbReference type="PANTHER" id="PTHR24173:SF74">
    <property type="entry name" value="ANKYRIN REPEAT DOMAIN-CONTAINING PROTEIN 16"/>
    <property type="match status" value="1"/>
</dbReference>
<evidence type="ECO:0000256" key="3">
    <source>
        <dbReference type="PROSITE-ProRule" id="PRU00023"/>
    </source>
</evidence>
<dbReference type="PROSITE" id="PS50297">
    <property type="entry name" value="ANK_REP_REGION"/>
    <property type="match status" value="1"/>
</dbReference>
<dbReference type="PANTHER" id="PTHR24173">
    <property type="entry name" value="ANKYRIN REPEAT CONTAINING"/>
    <property type="match status" value="1"/>
</dbReference>
<name>A0AA39ZAX2_9PEZI</name>
<keyword evidence="2 3" id="KW-0040">ANK repeat</keyword>
<feature type="region of interest" description="Disordered" evidence="4">
    <location>
        <begin position="176"/>
        <end position="204"/>
    </location>
</feature>
<feature type="repeat" description="ANK" evidence="3">
    <location>
        <begin position="528"/>
        <end position="560"/>
    </location>
</feature>
<dbReference type="SMART" id="SM00248">
    <property type="entry name" value="ANK"/>
    <property type="match status" value="4"/>
</dbReference>
<organism evidence="5 6">
    <name type="scientific">Cercophora samala</name>
    <dbReference type="NCBI Taxonomy" id="330535"/>
    <lineage>
        <taxon>Eukaryota</taxon>
        <taxon>Fungi</taxon>
        <taxon>Dikarya</taxon>
        <taxon>Ascomycota</taxon>
        <taxon>Pezizomycotina</taxon>
        <taxon>Sordariomycetes</taxon>
        <taxon>Sordariomycetidae</taxon>
        <taxon>Sordariales</taxon>
        <taxon>Lasiosphaeriaceae</taxon>
        <taxon>Cercophora</taxon>
    </lineage>
</organism>
<feature type="region of interest" description="Disordered" evidence="4">
    <location>
        <begin position="885"/>
        <end position="913"/>
    </location>
</feature>